<dbReference type="Gene3D" id="3.90.70.10">
    <property type="entry name" value="Cysteine proteinases"/>
    <property type="match status" value="1"/>
</dbReference>
<dbReference type="EMBL" id="GIBP01004065">
    <property type="protein sequence ID" value="NDV33034.1"/>
    <property type="molecule type" value="Transcribed_RNA"/>
</dbReference>
<dbReference type="InterPro" id="IPR001394">
    <property type="entry name" value="Peptidase_C19_UCH"/>
</dbReference>
<dbReference type="PANTHER" id="PTHR24006:SF702">
    <property type="entry name" value="UBIQUITIN CARBOXYL-TERMINAL HYDROLASE 47"/>
    <property type="match status" value="1"/>
</dbReference>
<feature type="domain" description="USP" evidence="1">
    <location>
        <begin position="1"/>
        <end position="350"/>
    </location>
</feature>
<protein>
    <recommendedName>
        <fullName evidence="1">USP domain-containing protein</fullName>
    </recommendedName>
</protein>
<dbReference type="PROSITE" id="PS50235">
    <property type="entry name" value="USP_3"/>
    <property type="match status" value="1"/>
</dbReference>
<dbReference type="InterPro" id="IPR050164">
    <property type="entry name" value="Peptidase_C19"/>
</dbReference>
<dbReference type="PROSITE" id="PS00973">
    <property type="entry name" value="USP_2"/>
    <property type="match status" value="1"/>
</dbReference>
<dbReference type="GO" id="GO:0016579">
    <property type="term" value="P:protein deubiquitination"/>
    <property type="evidence" value="ECO:0007669"/>
    <property type="project" value="InterPro"/>
</dbReference>
<accession>A0A6B2L7T8</accession>
<dbReference type="InterPro" id="IPR028889">
    <property type="entry name" value="USP"/>
</dbReference>
<evidence type="ECO:0000259" key="1">
    <source>
        <dbReference type="PROSITE" id="PS50235"/>
    </source>
</evidence>
<dbReference type="GO" id="GO:0005829">
    <property type="term" value="C:cytosol"/>
    <property type="evidence" value="ECO:0007669"/>
    <property type="project" value="TreeGrafter"/>
</dbReference>
<organism evidence="2">
    <name type="scientific">Arcella intermedia</name>
    <dbReference type="NCBI Taxonomy" id="1963864"/>
    <lineage>
        <taxon>Eukaryota</taxon>
        <taxon>Amoebozoa</taxon>
        <taxon>Tubulinea</taxon>
        <taxon>Elardia</taxon>
        <taxon>Arcellinida</taxon>
        <taxon>Sphaerothecina</taxon>
        <taxon>Arcellidae</taxon>
        <taxon>Arcella</taxon>
    </lineage>
</organism>
<evidence type="ECO:0000313" key="2">
    <source>
        <dbReference type="EMBL" id="NDV33034.1"/>
    </source>
</evidence>
<dbReference type="GO" id="GO:0004843">
    <property type="term" value="F:cysteine-type deubiquitinase activity"/>
    <property type="evidence" value="ECO:0007669"/>
    <property type="project" value="InterPro"/>
</dbReference>
<dbReference type="InterPro" id="IPR038765">
    <property type="entry name" value="Papain-like_cys_pep_sf"/>
</dbReference>
<sequence length="358" mass="41606">MLHSGMGDYVCVIVQTLFMTPEIRYPILSWSNEEESIKEYLLLLDGRRYEEEEYLSWKAQRDASSSLLKVQKLLYALQTSHSPPHIRDLASCFQLNPYEQRDPMEFFFELMDSLETGLKKSQLKNLIAHHYNWTLENYLDCTYCKKQYARQDNSVAFSLGVQCAASIEEAFQQFLEPEVLEGDNLYLCEKCNAKRIALKGVRFVRLPYILTIGIKRFVFNFENMQIEKLFHRVVFHEVIDMNLFMVNGTIGSEHGAEEFSNSPEAIEKREQIKRRFLANGPDVYELYSIVAHLGRSESGHYYAFIKCPKTKRWLQFLDSCIYQPTPNQILSTLGGNQQDPGAICLVYRRVGEFPTSSQ</sequence>
<proteinExistence type="predicted"/>
<name>A0A6B2L7T8_9EUKA</name>
<dbReference type="InterPro" id="IPR018200">
    <property type="entry name" value="USP_CS"/>
</dbReference>
<dbReference type="GO" id="GO:0005634">
    <property type="term" value="C:nucleus"/>
    <property type="evidence" value="ECO:0007669"/>
    <property type="project" value="TreeGrafter"/>
</dbReference>
<dbReference type="Pfam" id="PF00443">
    <property type="entry name" value="UCH"/>
    <property type="match status" value="1"/>
</dbReference>
<dbReference type="PANTHER" id="PTHR24006">
    <property type="entry name" value="UBIQUITIN CARBOXYL-TERMINAL HYDROLASE"/>
    <property type="match status" value="1"/>
</dbReference>
<dbReference type="SUPFAM" id="SSF54001">
    <property type="entry name" value="Cysteine proteinases"/>
    <property type="match status" value="1"/>
</dbReference>
<dbReference type="AlphaFoldDB" id="A0A6B2L7T8"/>
<reference evidence="2" key="1">
    <citation type="journal article" date="2020" name="J. Eukaryot. Microbiol.">
        <title>De novo Sequencing, Assembly and Annotation of the Transcriptome for the Free-Living Testate Amoeba Arcella intermedia.</title>
        <authorList>
            <person name="Ribeiro G.M."/>
            <person name="Porfirio-Sousa A.L."/>
            <person name="Maurer-Alcala X.X."/>
            <person name="Katz L.A."/>
            <person name="Lahr D.J.G."/>
        </authorList>
    </citation>
    <scope>NUCLEOTIDE SEQUENCE</scope>
</reference>